<dbReference type="GO" id="GO:0003743">
    <property type="term" value="F:translation initiation factor activity"/>
    <property type="evidence" value="ECO:0007669"/>
    <property type="project" value="UniProtKB-KW"/>
</dbReference>
<gene>
    <name evidence="3" type="ORF">H4Q32_031106</name>
</gene>
<dbReference type="EMBL" id="JACTAM010002496">
    <property type="protein sequence ID" value="KAI2644540.1"/>
    <property type="molecule type" value="Genomic_DNA"/>
</dbReference>
<proteinExistence type="predicted"/>
<dbReference type="Proteomes" id="UP000830375">
    <property type="component" value="Unassembled WGS sequence"/>
</dbReference>
<comment type="caution">
    <text evidence="3">The sequence shown here is derived from an EMBL/GenBank/DDBJ whole genome shotgun (WGS) entry which is preliminary data.</text>
</comment>
<keyword evidence="2" id="KW-1133">Transmembrane helix</keyword>
<feature type="region of interest" description="Disordered" evidence="1">
    <location>
        <begin position="149"/>
        <end position="195"/>
    </location>
</feature>
<name>A0ABQ8L1C4_LABRO</name>
<reference evidence="3 4" key="1">
    <citation type="submission" date="2022-01" db="EMBL/GenBank/DDBJ databases">
        <title>A high-quality chromosome-level genome assembly of rohu carp, Labeo rohita.</title>
        <authorList>
            <person name="Arick M.A. II"/>
            <person name="Hsu C.-Y."/>
            <person name="Magbanua Z."/>
            <person name="Pechanova O."/>
            <person name="Grover C."/>
            <person name="Miller E."/>
            <person name="Thrash A."/>
            <person name="Ezzel L."/>
            <person name="Alam S."/>
            <person name="Benzie J."/>
            <person name="Hamilton M."/>
            <person name="Karsi A."/>
            <person name="Lawrence M.L."/>
            <person name="Peterson D.G."/>
        </authorList>
    </citation>
    <scope>NUCLEOTIDE SEQUENCE [LARGE SCALE GENOMIC DNA]</scope>
    <source>
        <strain evidence="4">BAU-BD-2019</strain>
        <tissue evidence="3">Blood</tissue>
    </source>
</reference>
<organism evidence="3 4">
    <name type="scientific">Labeo rohita</name>
    <name type="common">Indian major carp</name>
    <name type="synonym">Cyprinus rohita</name>
    <dbReference type="NCBI Taxonomy" id="84645"/>
    <lineage>
        <taxon>Eukaryota</taxon>
        <taxon>Metazoa</taxon>
        <taxon>Chordata</taxon>
        <taxon>Craniata</taxon>
        <taxon>Vertebrata</taxon>
        <taxon>Euteleostomi</taxon>
        <taxon>Actinopterygii</taxon>
        <taxon>Neopterygii</taxon>
        <taxon>Teleostei</taxon>
        <taxon>Ostariophysi</taxon>
        <taxon>Cypriniformes</taxon>
        <taxon>Cyprinidae</taxon>
        <taxon>Labeoninae</taxon>
        <taxon>Labeonini</taxon>
        <taxon>Labeo</taxon>
    </lineage>
</organism>
<protein>
    <submittedName>
        <fullName evidence="3">Translation initiation factor IF-2</fullName>
    </submittedName>
</protein>
<keyword evidence="3" id="KW-0396">Initiation factor</keyword>
<evidence type="ECO:0000256" key="1">
    <source>
        <dbReference type="SAM" id="MobiDB-lite"/>
    </source>
</evidence>
<keyword evidence="4" id="KW-1185">Reference proteome</keyword>
<sequence>MFGTYYLSLVISTQQCGCYDSCLVCPPPEVHITQTVALHPRLRLPSPIALIALTRVANQTLYIILGLPLVLSCFGWLFRVSSLVPLFPSFRCLAFLSGLLISSDSPSAFWTSCSFRITPLPYSPGLRSPFIDPRLLHGLSPRLAFAIPRQPEPTADGEPKLSATDKPLPSGATELRIAPEAEPITSDQVREPAASHATEKVIVEHEDSEEGPAHCTSEVEQILELELMNLINLQNIYADMPPLIPPSELSVDPEASVCPDLRLDPEAQLECRVQPLIMILPKGRITEIEEEKGRTWLVNGILCQRFGLCALSTLLETG</sequence>
<keyword evidence="3" id="KW-0648">Protein biosynthesis</keyword>
<accession>A0ABQ8L1C4</accession>
<keyword evidence="2" id="KW-0812">Transmembrane</keyword>
<evidence type="ECO:0000256" key="2">
    <source>
        <dbReference type="SAM" id="Phobius"/>
    </source>
</evidence>
<evidence type="ECO:0000313" key="3">
    <source>
        <dbReference type="EMBL" id="KAI2644540.1"/>
    </source>
</evidence>
<keyword evidence="2" id="KW-0472">Membrane</keyword>
<feature type="transmembrane region" description="Helical" evidence="2">
    <location>
        <begin position="60"/>
        <end position="78"/>
    </location>
</feature>
<evidence type="ECO:0000313" key="4">
    <source>
        <dbReference type="Proteomes" id="UP000830375"/>
    </source>
</evidence>